<evidence type="ECO:0000313" key="1">
    <source>
        <dbReference type="EMBL" id="KKL91145.1"/>
    </source>
</evidence>
<gene>
    <name evidence="1" type="ORF">LCGC14_1897650</name>
</gene>
<reference evidence="1" key="1">
    <citation type="journal article" date="2015" name="Nature">
        <title>Complex archaea that bridge the gap between prokaryotes and eukaryotes.</title>
        <authorList>
            <person name="Spang A."/>
            <person name="Saw J.H."/>
            <person name="Jorgensen S.L."/>
            <person name="Zaremba-Niedzwiedzka K."/>
            <person name="Martijn J."/>
            <person name="Lind A.E."/>
            <person name="van Eijk R."/>
            <person name="Schleper C."/>
            <person name="Guy L."/>
            <person name="Ettema T.J."/>
        </authorList>
    </citation>
    <scope>NUCLEOTIDE SEQUENCE</scope>
</reference>
<accession>A0A0F9IBD7</accession>
<dbReference type="EMBL" id="LAZR01019810">
    <property type="protein sequence ID" value="KKL91145.1"/>
    <property type="molecule type" value="Genomic_DNA"/>
</dbReference>
<name>A0A0F9IBD7_9ZZZZ</name>
<protein>
    <submittedName>
        <fullName evidence="1">Uncharacterized protein</fullName>
    </submittedName>
</protein>
<dbReference type="AlphaFoldDB" id="A0A0F9IBD7"/>
<comment type="caution">
    <text evidence="1">The sequence shown here is derived from an EMBL/GenBank/DDBJ whole genome shotgun (WGS) entry which is preliminary data.</text>
</comment>
<organism evidence="1">
    <name type="scientific">marine sediment metagenome</name>
    <dbReference type="NCBI Taxonomy" id="412755"/>
    <lineage>
        <taxon>unclassified sequences</taxon>
        <taxon>metagenomes</taxon>
        <taxon>ecological metagenomes</taxon>
    </lineage>
</organism>
<sequence>MKIKVLVWEERLRRVTLTVDVLDPNDPVTTEEEVVAAALALSDDAWEIASTEGINFKVIE</sequence>
<proteinExistence type="predicted"/>